<dbReference type="EMBL" id="BAABLW010000007">
    <property type="protein sequence ID" value="GAA4924772.1"/>
    <property type="molecule type" value="Genomic_DNA"/>
</dbReference>
<name>A0ABP9G466_9MICC</name>
<keyword evidence="2" id="KW-1185">Reference proteome</keyword>
<evidence type="ECO:0000313" key="2">
    <source>
        <dbReference type="Proteomes" id="UP001500368"/>
    </source>
</evidence>
<proteinExistence type="predicted"/>
<organism evidence="1 2">
    <name type="scientific">Nesterenkonia rhizosphaerae</name>
    <dbReference type="NCBI Taxonomy" id="1348272"/>
    <lineage>
        <taxon>Bacteria</taxon>
        <taxon>Bacillati</taxon>
        <taxon>Actinomycetota</taxon>
        <taxon>Actinomycetes</taxon>
        <taxon>Micrococcales</taxon>
        <taxon>Micrococcaceae</taxon>
        <taxon>Nesterenkonia</taxon>
    </lineage>
</organism>
<accession>A0ABP9G466</accession>
<reference evidence="2" key="1">
    <citation type="journal article" date="2019" name="Int. J. Syst. Evol. Microbiol.">
        <title>The Global Catalogue of Microorganisms (GCM) 10K type strain sequencing project: providing services to taxonomists for standard genome sequencing and annotation.</title>
        <authorList>
            <consortium name="The Broad Institute Genomics Platform"/>
            <consortium name="The Broad Institute Genome Sequencing Center for Infectious Disease"/>
            <person name="Wu L."/>
            <person name="Ma J."/>
        </authorList>
    </citation>
    <scope>NUCLEOTIDE SEQUENCE [LARGE SCALE GENOMIC DNA]</scope>
    <source>
        <strain evidence="2">JCM 19129</strain>
    </source>
</reference>
<gene>
    <name evidence="1" type="ORF">GCM10025790_22550</name>
</gene>
<evidence type="ECO:0000313" key="1">
    <source>
        <dbReference type="EMBL" id="GAA4924772.1"/>
    </source>
</evidence>
<protein>
    <submittedName>
        <fullName evidence="1">Uncharacterized protein</fullName>
    </submittedName>
</protein>
<sequence>MQTMSITRYPRELRELDHFLAAAYASTENLNQRIIVVDPEITEPTLLLRPRTAKVKRSNVLALVVPSLRSLTLPIVRSVTGVDTTYTAVRTWPQAERFRAAMQPHRYPEAIRKFTNSGTPVFGEGFVDKDH</sequence>
<dbReference type="Proteomes" id="UP001500368">
    <property type="component" value="Unassembled WGS sequence"/>
</dbReference>
<comment type="caution">
    <text evidence="1">The sequence shown here is derived from an EMBL/GenBank/DDBJ whole genome shotgun (WGS) entry which is preliminary data.</text>
</comment>